<evidence type="ECO:0000256" key="1">
    <source>
        <dbReference type="ARBA" id="ARBA00022737"/>
    </source>
</evidence>
<dbReference type="PANTHER" id="PTHR24198:SF165">
    <property type="entry name" value="ANKYRIN REPEAT-CONTAINING PROTEIN-RELATED"/>
    <property type="match status" value="1"/>
</dbReference>
<organism evidence="5">
    <name type="scientific">Drosophila sechellia</name>
    <name type="common">Fruit fly</name>
    <dbReference type="NCBI Taxonomy" id="7238"/>
    <lineage>
        <taxon>Eukaryota</taxon>
        <taxon>Metazoa</taxon>
        <taxon>Ecdysozoa</taxon>
        <taxon>Arthropoda</taxon>
        <taxon>Hexapoda</taxon>
        <taxon>Insecta</taxon>
        <taxon>Pterygota</taxon>
        <taxon>Neoptera</taxon>
        <taxon>Endopterygota</taxon>
        <taxon>Diptera</taxon>
        <taxon>Brachycera</taxon>
        <taxon>Muscomorpha</taxon>
        <taxon>Ephydroidea</taxon>
        <taxon>Drosophilidae</taxon>
        <taxon>Drosophila</taxon>
        <taxon>Sophophora</taxon>
    </lineage>
</organism>
<dbReference type="Pfam" id="PF12796">
    <property type="entry name" value="Ank_2"/>
    <property type="match status" value="1"/>
</dbReference>
<keyword evidence="2 3" id="KW-0040">ANK repeat</keyword>
<evidence type="ECO:0000256" key="3">
    <source>
        <dbReference type="PROSITE-ProRule" id="PRU00023"/>
    </source>
</evidence>
<evidence type="ECO:0000313" key="5">
    <source>
        <dbReference type="Proteomes" id="UP000001292"/>
    </source>
</evidence>
<protein>
    <submittedName>
        <fullName evidence="4">GM18521</fullName>
    </submittedName>
</protein>
<dbReference type="SUPFAM" id="SSF48403">
    <property type="entry name" value="Ankyrin repeat"/>
    <property type="match status" value="1"/>
</dbReference>
<dbReference type="PROSITE" id="PS50297">
    <property type="entry name" value="ANK_REP_REGION"/>
    <property type="match status" value="3"/>
</dbReference>
<dbReference type="PhylomeDB" id="B4I1C0"/>
<dbReference type="Proteomes" id="UP000001292">
    <property type="component" value="Unassembled WGS sequence"/>
</dbReference>
<dbReference type="InterPro" id="IPR002110">
    <property type="entry name" value="Ankyrin_rpt"/>
</dbReference>
<keyword evidence="5" id="KW-1185">Reference proteome</keyword>
<proteinExistence type="predicted"/>
<feature type="repeat" description="ANK" evidence="3">
    <location>
        <begin position="269"/>
        <end position="301"/>
    </location>
</feature>
<dbReference type="OMA" id="RDECDYT"/>
<dbReference type="HOGENOM" id="CLU_077779_0_0_1"/>
<dbReference type="InterPro" id="IPR036770">
    <property type="entry name" value="Ankyrin_rpt-contain_sf"/>
</dbReference>
<dbReference type="Gene3D" id="1.25.40.20">
    <property type="entry name" value="Ankyrin repeat-containing domain"/>
    <property type="match status" value="1"/>
</dbReference>
<name>B4I1C0_DROSE</name>
<accession>B4I1C0</accession>
<dbReference type="PANTHER" id="PTHR24198">
    <property type="entry name" value="ANKYRIN REPEAT AND PROTEIN KINASE DOMAIN-CONTAINING PROTEIN"/>
    <property type="match status" value="1"/>
</dbReference>
<feature type="repeat" description="ANK" evidence="3">
    <location>
        <begin position="202"/>
        <end position="226"/>
    </location>
</feature>
<dbReference type="AlphaFoldDB" id="B4I1C0"/>
<gene>
    <name evidence="4" type="primary">Dsec\GM18521</name>
    <name evidence="4" type="ORF">Dsec_GM18521</name>
</gene>
<dbReference type="PROSITE" id="PS50088">
    <property type="entry name" value="ANK_REPEAT"/>
    <property type="match status" value="3"/>
</dbReference>
<dbReference type="STRING" id="7238.B4I1C0"/>
<evidence type="ECO:0000256" key="2">
    <source>
        <dbReference type="ARBA" id="ARBA00023043"/>
    </source>
</evidence>
<sequence>MSEGATGLKEPQNLNSEVVSTVVSSASAASLNAATAPVPANVVTIPVPILQSEGNFAYVTVKGSLHDYTCTIFGLNQAEVQALSKRFENGVKACVNGIMVAVPPMVMLNTLAQLSYKVVCSCGEAEICWTMQRERISRNNRQAKMDPHSADNCKCHKQTQPAQQTLSDMDFDRGIWNAAIYNEVERVREFIKKGQSMDRDGCDYTALHYAARNGNEPICKLLLDEGKADVNAVTKAGATALHRAAMMGHLEIVKLLVEHKANLLLQDECGQTALHRAVMRGHLEVCRILLAKEPTLKLVKDKKDKIAFEYIMENANDDFKLLLKP</sequence>
<reference evidence="4 5" key="1">
    <citation type="journal article" date="2007" name="Nature">
        <title>Evolution of genes and genomes on the Drosophila phylogeny.</title>
        <authorList>
            <consortium name="Drosophila 12 Genomes Consortium"/>
            <person name="Clark A.G."/>
            <person name="Eisen M.B."/>
            <person name="Smith D.R."/>
            <person name="Bergman C.M."/>
            <person name="Oliver B."/>
            <person name="Markow T.A."/>
            <person name="Kaufman T.C."/>
            <person name="Kellis M."/>
            <person name="Gelbart W."/>
            <person name="Iyer V.N."/>
            <person name="Pollard D.A."/>
            <person name="Sackton T.B."/>
            <person name="Larracuente A.M."/>
            <person name="Singh N.D."/>
            <person name="Abad J.P."/>
            <person name="Abt D.N."/>
            <person name="Adryan B."/>
            <person name="Aguade M."/>
            <person name="Akashi H."/>
            <person name="Anderson W.W."/>
            <person name="Aquadro C.F."/>
            <person name="Ardell D.H."/>
            <person name="Arguello R."/>
            <person name="Artieri C.G."/>
            <person name="Barbash D.A."/>
            <person name="Barker D."/>
            <person name="Barsanti P."/>
            <person name="Batterham P."/>
            <person name="Batzoglou S."/>
            <person name="Begun D."/>
            <person name="Bhutkar A."/>
            <person name="Blanco E."/>
            <person name="Bosak S.A."/>
            <person name="Bradley R.K."/>
            <person name="Brand A.D."/>
            <person name="Brent M.R."/>
            <person name="Brooks A.N."/>
            <person name="Brown R.H."/>
            <person name="Butlin R.K."/>
            <person name="Caggese C."/>
            <person name="Calvi B.R."/>
            <person name="Bernardo de Carvalho A."/>
            <person name="Caspi A."/>
            <person name="Castrezana S."/>
            <person name="Celniker S.E."/>
            <person name="Chang J.L."/>
            <person name="Chapple C."/>
            <person name="Chatterji S."/>
            <person name="Chinwalla A."/>
            <person name="Civetta A."/>
            <person name="Clifton S.W."/>
            <person name="Comeron J.M."/>
            <person name="Costello J.C."/>
            <person name="Coyne J.A."/>
            <person name="Daub J."/>
            <person name="David R.G."/>
            <person name="Delcher A.L."/>
            <person name="Delehaunty K."/>
            <person name="Do C.B."/>
            <person name="Ebling H."/>
            <person name="Edwards K."/>
            <person name="Eickbush T."/>
            <person name="Evans J.D."/>
            <person name="Filipski A."/>
            <person name="Findeiss S."/>
            <person name="Freyhult E."/>
            <person name="Fulton L."/>
            <person name="Fulton R."/>
            <person name="Garcia A.C."/>
            <person name="Gardiner A."/>
            <person name="Garfield D.A."/>
            <person name="Garvin B.E."/>
            <person name="Gibson G."/>
            <person name="Gilbert D."/>
            <person name="Gnerre S."/>
            <person name="Godfrey J."/>
            <person name="Good R."/>
            <person name="Gotea V."/>
            <person name="Gravely B."/>
            <person name="Greenberg A.J."/>
            <person name="Griffiths-Jones S."/>
            <person name="Gross S."/>
            <person name="Guigo R."/>
            <person name="Gustafson E.A."/>
            <person name="Haerty W."/>
            <person name="Hahn M.W."/>
            <person name="Halligan D.L."/>
            <person name="Halpern A.L."/>
            <person name="Halter G.M."/>
            <person name="Han M.V."/>
            <person name="Heger A."/>
            <person name="Hillier L."/>
            <person name="Hinrichs A.S."/>
            <person name="Holmes I."/>
            <person name="Hoskins R.A."/>
            <person name="Hubisz M.J."/>
            <person name="Hultmark D."/>
            <person name="Huntley M.A."/>
            <person name="Jaffe D.B."/>
            <person name="Jagadeeshan S."/>
            <person name="Jeck W.R."/>
            <person name="Johnson J."/>
            <person name="Jones C.D."/>
            <person name="Jordan W.C."/>
            <person name="Karpen G.H."/>
            <person name="Kataoka E."/>
            <person name="Keightley P.D."/>
            <person name="Kheradpour P."/>
            <person name="Kirkness E.F."/>
            <person name="Koerich L.B."/>
            <person name="Kristiansen K."/>
            <person name="Kudrna D."/>
            <person name="Kulathinal R.J."/>
            <person name="Kumar S."/>
            <person name="Kwok R."/>
            <person name="Lander E."/>
            <person name="Langley C.H."/>
            <person name="Lapoint R."/>
            <person name="Lazzaro B.P."/>
            <person name="Lee S.J."/>
            <person name="Levesque L."/>
            <person name="Li R."/>
            <person name="Lin C.F."/>
            <person name="Lin M.F."/>
            <person name="Lindblad-Toh K."/>
            <person name="Llopart A."/>
            <person name="Long M."/>
            <person name="Low L."/>
            <person name="Lozovsky E."/>
            <person name="Lu J."/>
            <person name="Luo M."/>
            <person name="Machado C.A."/>
            <person name="Makalowski W."/>
            <person name="Marzo M."/>
            <person name="Matsuda M."/>
            <person name="Matzkin L."/>
            <person name="McAllister B."/>
            <person name="McBride C.S."/>
            <person name="McKernan B."/>
            <person name="McKernan K."/>
            <person name="Mendez-Lago M."/>
            <person name="Minx P."/>
            <person name="Mollenhauer M.U."/>
            <person name="Montooth K."/>
            <person name="Mount S.M."/>
            <person name="Mu X."/>
            <person name="Myers E."/>
            <person name="Negre B."/>
            <person name="Newfeld S."/>
            <person name="Nielsen R."/>
            <person name="Noor M.A."/>
            <person name="O'Grady P."/>
            <person name="Pachter L."/>
            <person name="Papaceit M."/>
            <person name="Parisi M.J."/>
            <person name="Parisi M."/>
            <person name="Parts L."/>
            <person name="Pedersen J.S."/>
            <person name="Pesole G."/>
            <person name="Phillippy A.M."/>
            <person name="Ponting C.P."/>
            <person name="Pop M."/>
            <person name="Porcelli D."/>
            <person name="Powell J.R."/>
            <person name="Prohaska S."/>
            <person name="Pruitt K."/>
            <person name="Puig M."/>
            <person name="Quesneville H."/>
            <person name="Ram K.R."/>
            <person name="Rand D."/>
            <person name="Rasmussen M.D."/>
            <person name="Reed L.K."/>
            <person name="Reenan R."/>
            <person name="Reily A."/>
            <person name="Remington K.A."/>
            <person name="Rieger T.T."/>
            <person name="Ritchie M.G."/>
            <person name="Robin C."/>
            <person name="Rogers Y.H."/>
            <person name="Rohde C."/>
            <person name="Rozas J."/>
            <person name="Rubenfield M.J."/>
            <person name="Ruiz A."/>
            <person name="Russo S."/>
            <person name="Salzberg S.L."/>
            <person name="Sanchez-Gracia A."/>
            <person name="Saranga D.J."/>
            <person name="Sato H."/>
            <person name="Schaeffer S.W."/>
            <person name="Schatz M.C."/>
            <person name="Schlenke T."/>
            <person name="Schwartz R."/>
            <person name="Segarra C."/>
            <person name="Singh R.S."/>
            <person name="Sirot L."/>
            <person name="Sirota M."/>
            <person name="Sisneros N.B."/>
            <person name="Smith C.D."/>
            <person name="Smith T.F."/>
            <person name="Spieth J."/>
            <person name="Stage D.E."/>
            <person name="Stark A."/>
            <person name="Stephan W."/>
            <person name="Strausberg R.L."/>
            <person name="Strempel S."/>
            <person name="Sturgill D."/>
            <person name="Sutton G."/>
            <person name="Sutton G.G."/>
            <person name="Tao W."/>
            <person name="Teichmann S."/>
            <person name="Tobari Y.N."/>
            <person name="Tomimura Y."/>
            <person name="Tsolas J.M."/>
            <person name="Valente V.L."/>
            <person name="Venter E."/>
            <person name="Venter J.C."/>
            <person name="Vicario S."/>
            <person name="Vieira F.G."/>
            <person name="Vilella A.J."/>
            <person name="Villasante A."/>
            <person name="Walenz B."/>
            <person name="Wang J."/>
            <person name="Wasserman M."/>
            <person name="Watts T."/>
            <person name="Wilson D."/>
            <person name="Wilson R.K."/>
            <person name="Wing R.A."/>
            <person name="Wolfner M.F."/>
            <person name="Wong A."/>
            <person name="Wong G.K."/>
            <person name="Wu C.I."/>
            <person name="Wu G."/>
            <person name="Yamamoto D."/>
            <person name="Yang H.P."/>
            <person name="Yang S.P."/>
            <person name="Yorke J.A."/>
            <person name="Yoshida K."/>
            <person name="Zdobnov E."/>
            <person name="Zhang P."/>
            <person name="Zhang Y."/>
            <person name="Zimin A.V."/>
            <person name="Baldwin J."/>
            <person name="Abdouelleil A."/>
            <person name="Abdulkadir J."/>
            <person name="Abebe A."/>
            <person name="Abera B."/>
            <person name="Abreu J."/>
            <person name="Acer S.C."/>
            <person name="Aftuck L."/>
            <person name="Alexander A."/>
            <person name="An P."/>
            <person name="Anderson E."/>
            <person name="Anderson S."/>
            <person name="Arachi H."/>
            <person name="Azer M."/>
            <person name="Bachantsang P."/>
            <person name="Barry A."/>
            <person name="Bayul T."/>
            <person name="Berlin A."/>
            <person name="Bessette D."/>
            <person name="Bloom T."/>
            <person name="Blye J."/>
            <person name="Boguslavskiy L."/>
            <person name="Bonnet C."/>
            <person name="Boukhgalter B."/>
            <person name="Bourzgui I."/>
            <person name="Brown A."/>
            <person name="Cahill P."/>
            <person name="Channer S."/>
            <person name="Cheshatsang Y."/>
            <person name="Chuda L."/>
            <person name="Citroen M."/>
            <person name="Collymore A."/>
            <person name="Cooke P."/>
            <person name="Costello M."/>
            <person name="D'Aco K."/>
            <person name="Daza R."/>
            <person name="De Haan G."/>
            <person name="DeGray S."/>
            <person name="DeMaso C."/>
            <person name="Dhargay N."/>
            <person name="Dooley K."/>
            <person name="Dooley E."/>
            <person name="Doricent M."/>
            <person name="Dorje P."/>
            <person name="Dorjee K."/>
            <person name="Dupes A."/>
            <person name="Elong R."/>
            <person name="Falk J."/>
            <person name="Farina A."/>
            <person name="Faro S."/>
            <person name="Ferguson D."/>
            <person name="Fisher S."/>
            <person name="Foley C.D."/>
            <person name="Franke A."/>
            <person name="Friedrich D."/>
            <person name="Gadbois L."/>
            <person name="Gearin G."/>
            <person name="Gearin C.R."/>
            <person name="Giannoukos G."/>
            <person name="Goode T."/>
            <person name="Graham J."/>
            <person name="Grandbois E."/>
            <person name="Grewal S."/>
            <person name="Gyaltsen K."/>
            <person name="Hafez N."/>
            <person name="Hagos B."/>
            <person name="Hall J."/>
            <person name="Henson C."/>
            <person name="Hollinger A."/>
            <person name="Honan T."/>
            <person name="Huard M.D."/>
            <person name="Hughes L."/>
            <person name="Hurhula B."/>
            <person name="Husby M.E."/>
            <person name="Kamat A."/>
            <person name="Kanga B."/>
            <person name="Kashin S."/>
            <person name="Khazanovich D."/>
            <person name="Kisner P."/>
            <person name="Lance K."/>
            <person name="Lara M."/>
            <person name="Lee W."/>
            <person name="Lennon N."/>
            <person name="Letendre F."/>
            <person name="LeVine R."/>
            <person name="Lipovsky A."/>
            <person name="Liu X."/>
            <person name="Liu J."/>
            <person name="Liu S."/>
            <person name="Lokyitsang T."/>
            <person name="Lokyitsang Y."/>
            <person name="Lubonja R."/>
            <person name="Lui A."/>
            <person name="MacDonald P."/>
            <person name="Magnisalis V."/>
            <person name="Maru K."/>
            <person name="Matthews C."/>
            <person name="McCusker W."/>
            <person name="McDonough S."/>
            <person name="Mehta T."/>
            <person name="Meldrim J."/>
            <person name="Meneus L."/>
            <person name="Mihai O."/>
            <person name="Mihalev A."/>
            <person name="Mihova T."/>
            <person name="Mittelman R."/>
            <person name="Mlenga V."/>
            <person name="Montmayeur A."/>
            <person name="Mulrain L."/>
            <person name="Navidi A."/>
            <person name="Naylor J."/>
            <person name="Negash T."/>
            <person name="Nguyen T."/>
            <person name="Nguyen N."/>
            <person name="Nicol R."/>
            <person name="Norbu C."/>
            <person name="Norbu N."/>
            <person name="Novod N."/>
            <person name="O'Neill B."/>
            <person name="Osman S."/>
            <person name="Markiewicz E."/>
            <person name="Oyono O.L."/>
            <person name="Patti C."/>
            <person name="Phunkhang P."/>
            <person name="Pierre F."/>
            <person name="Priest M."/>
            <person name="Raghuraman S."/>
            <person name="Rege F."/>
            <person name="Reyes R."/>
            <person name="Rise C."/>
            <person name="Rogov P."/>
            <person name="Ross K."/>
            <person name="Ryan E."/>
            <person name="Settipalli S."/>
            <person name="Shea T."/>
            <person name="Sherpa N."/>
            <person name="Shi L."/>
            <person name="Shih D."/>
            <person name="Sparrow T."/>
            <person name="Spaulding J."/>
            <person name="Stalker J."/>
            <person name="Stange-Thomann N."/>
            <person name="Stavropoulos S."/>
            <person name="Stone C."/>
            <person name="Strader C."/>
            <person name="Tesfaye S."/>
            <person name="Thomson T."/>
            <person name="Thoulutsang Y."/>
            <person name="Thoulutsang D."/>
            <person name="Topham K."/>
            <person name="Topping I."/>
            <person name="Tsamla T."/>
            <person name="Vassiliev H."/>
            <person name="Vo A."/>
            <person name="Wangchuk T."/>
            <person name="Wangdi T."/>
            <person name="Weiand M."/>
            <person name="Wilkinson J."/>
            <person name="Wilson A."/>
            <person name="Yadav S."/>
            <person name="Young G."/>
            <person name="Yu Q."/>
            <person name="Zembek L."/>
            <person name="Zhong D."/>
            <person name="Zimmer A."/>
            <person name="Zwirko Z."/>
            <person name="Jaffe D.B."/>
            <person name="Alvarez P."/>
            <person name="Brockman W."/>
            <person name="Butler J."/>
            <person name="Chin C."/>
            <person name="Gnerre S."/>
            <person name="Grabherr M."/>
            <person name="Kleber M."/>
            <person name="Mauceli E."/>
            <person name="MacCallum I."/>
        </authorList>
    </citation>
    <scope>NUCLEOTIDE SEQUENCE [LARGE SCALE GENOMIC DNA]</scope>
    <source>
        <strain evidence="5">Rob3c / Tucson 14021-0248.25</strain>
    </source>
</reference>
<dbReference type="EMBL" id="CH480820">
    <property type="protein sequence ID" value="EDW54327.1"/>
    <property type="molecule type" value="Genomic_DNA"/>
</dbReference>
<feature type="repeat" description="ANK" evidence="3">
    <location>
        <begin position="236"/>
        <end position="268"/>
    </location>
</feature>
<dbReference type="SMR" id="B4I1C0"/>
<dbReference type="Pfam" id="PF00023">
    <property type="entry name" value="Ank"/>
    <property type="match status" value="1"/>
</dbReference>
<dbReference type="SMART" id="SM00248">
    <property type="entry name" value="ANK"/>
    <property type="match status" value="3"/>
</dbReference>
<evidence type="ECO:0000313" key="4">
    <source>
        <dbReference type="EMBL" id="EDW54327.1"/>
    </source>
</evidence>
<keyword evidence="1" id="KW-0677">Repeat</keyword>